<organism evidence="2 3">
    <name type="scientific">Kandleria vitulina</name>
    <dbReference type="NCBI Taxonomy" id="1630"/>
    <lineage>
        <taxon>Bacteria</taxon>
        <taxon>Bacillati</taxon>
        <taxon>Bacillota</taxon>
        <taxon>Erysipelotrichia</taxon>
        <taxon>Erysipelotrichales</taxon>
        <taxon>Coprobacillaceae</taxon>
        <taxon>Kandleria</taxon>
    </lineage>
</organism>
<dbReference type="EMBL" id="FNNF01000034">
    <property type="protein sequence ID" value="SDW68278.1"/>
    <property type="molecule type" value="Genomic_DNA"/>
</dbReference>
<evidence type="ECO:0008006" key="4">
    <source>
        <dbReference type="Google" id="ProtNLM"/>
    </source>
</evidence>
<evidence type="ECO:0000313" key="3">
    <source>
        <dbReference type="Proteomes" id="UP000182429"/>
    </source>
</evidence>
<evidence type="ECO:0000313" key="2">
    <source>
        <dbReference type="EMBL" id="SDW68278.1"/>
    </source>
</evidence>
<feature type="transmembrane region" description="Helical" evidence="1">
    <location>
        <begin position="155"/>
        <end position="175"/>
    </location>
</feature>
<keyword evidence="1" id="KW-0812">Transmembrane</keyword>
<keyword evidence="1" id="KW-1133">Transmembrane helix</keyword>
<dbReference type="STRING" id="1630.SAMN05216514_1277"/>
<keyword evidence="1" id="KW-0472">Membrane</keyword>
<proteinExistence type="predicted"/>
<dbReference type="eggNOG" id="ENOG5032T9H">
    <property type="taxonomic scope" value="Bacteria"/>
</dbReference>
<reference evidence="2 3" key="1">
    <citation type="submission" date="2016-10" db="EMBL/GenBank/DDBJ databases">
        <authorList>
            <person name="de Groot N.N."/>
        </authorList>
    </citation>
    <scope>NUCLEOTIDE SEQUENCE [LARGE SCALE GENOMIC DNA]</scope>
    <source>
        <strain evidence="2 3">S3b</strain>
    </source>
</reference>
<dbReference type="AlphaFoldDB" id="A0A1H2VJ53"/>
<feature type="transmembrane region" description="Helical" evidence="1">
    <location>
        <begin position="243"/>
        <end position="263"/>
    </location>
</feature>
<feature type="transmembrane region" description="Helical" evidence="1">
    <location>
        <begin position="123"/>
        <end position="148"/>
    </location>
</feature>
<feature type="transmembrane region" description="Helical" evidence="1">
    <location>
        <begin position="89"/>
        <end position="117"/>
    </location>
</feature>
<evidence type="ECO:0000256" key="1">
    <source>
        <dbReference type="SAM" id="Phobius"/>
    </source>
</evidence>
<feature type="transmembrane region" description="Helical" evidence="1">
    <location>
        <begin position="18"/>
        <end position="36"/>
    </location>
</feature>
<dbReference type="Proteomes" id="UP000182429">
    <property type="component" value="Unassembled WGS sequence"/>
</dbReference>
<protein>
    <recommendedName>
        <fullName evidence="4">ABC-type transport system involved in multi-copper enzyme maturation, permease component</fullName>
    </recommendedName>
</protein>
<gene>
    <name evidence="2" type="ORF">SAMN04487759_1345</name>
</gene>
<feature type="transmembrane region" description="Helical" evidence="1">
    <location>
        <begin position="219"/>
        <end position="236"/>
    </location>
</feature>
<feature type="transmembrane region" description="Helical" evidence="1">
    <location>
        <begin position="51"/>
        <end position="68"/>
    </location>
</feature>
<name>A0A1H2VJ53_9FIRM</name>
<sequence length="645" mass="76369">MDHLKYQLKIMRHSPIRFVIYLIYLLSVWLMGSYLYMKQPLISPMLKSSRFSYYIAVAFSLVTFYSLYRSHQQKTEEVMESTPFHHSTSLMIFMSTIILLWSLIIFFILLATVLFQYYTKDSLIFLILTFSINVLFPIIIFQMIVYLIFKITHRILGFIVYLIVIFITSPLFYSIKISVTSPFLSRIPDAFMNCFRLFYNNGQWAMNLQYGLQLEKPRIINLFLFAFLCLFLIISIRHKICKAISLITALTMIIYGTLPYSYYRLDDETLRHDLRDYGFYDQAMDQSIKKQDTNYSISSYKMNIDIDRYLQADVSMNMHAKEESDVYWLTLSHDYHVKKIVCKDMKNYKIDKDHIALYLNRKMKNTNVQIIYEGYHPKYYSNEQSIMLPGFFAWYPFAGKQQLFLEYPDMGEGYNIYNKNKSYYELHLKTRCKTVTNLDNTYKGYSDSLTLIGGKIKILSDPIIKNMLVYTSKDKNAPLETYFKDNIKKTNEIIKDVFDLDVHLDQKKIIIVSDDLGRNYSNNDYIIYDDYILTNDALLYSLSIDSTMSYYLNNNTHSSKLAKLYNFSISSLDMKAPYKSIYNELLSSCAEDELKYKDYIQQAVKNVGEEQFIKQSVKMLIEDYSDEEIFKKMQVKTRRDWHGSI</sequence>
<accession>A0A1H2VJ53</accession>